<protein>
    <submittedName>
        <fullName evidence="3">Glycosyltransferase family 4 protein</fullName>
    </submittedName>
</protein>
<keyword evidence="1" id="KW-0812">Transmembrane</keyword>
<comment type="caution">
    <text evidence="3">The sequence shown here is derived from an EMBL/GenBank/DDBJ whole genome shotgun (WGS) entry which is preliminary data.</text>
</comment>
<dbReference type="SUPFAM" id="SSF53756">
    <property type="entry name" value="UDP-Glycosyltransferase/glycogen phosphorylase"/>
    <property type="match status" value="1"/>
</dbReference>
<keyword evidence="4" id="KW-1185">Reference proteome</keyword>
<feature type="transmembrane region" description="Helical" evidence="1">
    <location>
        <begin position="80"/>
        <end position="99"/>
    </location>
</feature>
<dbReference type="RefSeq" id="WP_386128519.1">
    <property type="nucleotide sequence ID" value="NZ_JBHTJL010000009.1"/>
</dbReference>
<dbReference type="CDD" id="cd03794">
    <property type="entry name" value="GT4_WbuB-like"/>
    <property type="match status" value="1"/>
</dbReference>
<dbReference type="InterPro" id="IPR001296">
    <property type="entry name" value="Glyco_trans_1"/>
</dbReference>
<evidence type="ECO:0000313" key="3">
    <source>
        <dbReference type="EMBL" id="MFD1062554.1"/>
    </source>
</evidence>
<gene>
    <name evidence="3" type="ORF">ACFQ1Q_04790</name>
</gene>
<dbReference type="Pfam" id="PF00534">
    <property type="entry name" value="Glycos_transf_1"/>
    <property type="match status" value="1"/>
</dbReference>
<dbReference type="Gene3D" id="3.40.50.2000">
    <property type="entry name" value="Glycogen Phosphorylase B"/>
    <property type="match status" value="2"/>
</dbReference>
<reference evidence="4" key="1">
    <citation type="journal article" date="2019" name="Int. J. Syst. Evol. Microbiol.">
        <title>The Global Catalogue of Microorganisms (GCM) 10K type strain sequencing project: providing services to taxonomists for standard genome sequencing and annotation.</title>
        <authorList>
            <consortium name="The Broad Institute Genomics Platform"/>
            <consortium name="The Broad Institute Genome Sequencing Center for Infectious Disease"/>
            <person name="Wu L."/>
            <person name="Ma J."/>
        </authorList>
    </citation>
    <scope>NUCLEOTIDE SEQUENCE [LARGE SCALE GENOMIC DNA]</scope>
    <source>
        <strain evidence="4">CCUG 62215</strain>
    </source>
</reference>
<dbReference type="Proteomes" id="UP001597013">
    <property type="component" value="Unassembled WGS sequence"/>
</dbReference>
<evidence type="ECO:0000256" key="1">
    <source>
        <dbReference type="SAM" id="Phobius"/>
    </source>
</evidence>
<evidence type="ECO:0000313" key="4">
    <source>
        <dbReference type="Proteomes" id="UP001597013"/>
    </source>
</evidence>
<dbReference type="PANTHER" id="PTHR45947:SF3">
    <property type="entry name" value="SULFOQUINOVOSYL TRANSFERASE SQD2"/>
    <property type="match status" value="1"/>
</dbReference>
<dbReference type="InterPro" id="IPR050194">
    <property type="entry name" value="Glycosyltransferase_grp1"/>
</dbReference>
<accession>A0ABW3N4M9</accession>
<dbReference type="EMBL" id="JBHTJL010000009">
    <property type="protein sequence ID" value="MFD1062554.1"/>
    <property type="molecule type" value="Genomic_DNA"/>
</dbReference>
<feature type="domain" description="Glycosyl transferase family 1" evidence="2">
    <location>
        <begin position="213"/>
        <end position="367"/>
    </location>
</feature>
<keyword evidence="1" id="KW-1133">Transmembrane helix</keyword>
<organism evidence="3 4">
    <name type="scientific">Winogradskyella litorisediminis</name>
    <dbReference type="NCBI Taxonomy" id="1156618"/>
    <lineage>
        <taxon>Bacteria</taxon>
        <taxon>Pseudomonadati</taxon>
        <taxon>Bacteroidota</taxon>
        <taxon>Flavobacteriia</taxon>
        <taxon>Flavobacteriales</taxon>
        <taxon>Flavobacteriaceae</taxon>
        <taxon>Winogradskyella</taxon>
    </lineage>
</organism>
<keyword evidence="1" id="KW-0472">Membrane</keyword>
<name>A0ABW3N4M9_9FLAO</name>
<sequence>MKDVLIISNYFQPEMGAASNRIFQMAKGLSKDANVSVVCPLPNYPTGKIFDGYKSMRQESIENIQVNRLWIYPSNSKNKLVRLFSMLSFSFSLMWFIFMNKVPKTVIVNSPPLFVAFTSLLFLSRKKHRLILNVSDLWPKSALELNAVKKGFGYNLLLKIEKYNYKKADLILGQSEEILAHIKTVVPKKETLLFRNYPDFKAPKIEIESYRNSQKIKIVYAGLLGVAQNIVGLAQRLDYKNIELHVYGSGAEEENLKSFIQHNPDLPILFHGSLERTELHKELVKYDATIIPLKNKIYGAVPSKIFEYSRLGLPIIYFGGGEGEALVTKYNLGWIAEAGNYDSLNNVISEINIKDLNSNLREKIQETALYNFDAKHQTNCLISLI</sequence>
<dbReference type="PANTHER" id="PTHR45947">
    <property type="entry name" value="SULFOQUINOVOSYL TRANSFERASE SQD2"/>
    <property type="match status" value="1"/>
</dbReference>
<proteinExistence type="predicted"/>
<evidence type="ECO:0000259" key="2">
    <source>
        <dbReference type="Pfam" id="PF00534"/>
    </source>
</evidence>